<sequence>MAIVVESGLGRHSASRATGSRMPQFRRAAGICMTTGSFTFLFALVIGLIR</sequence>
<gene>
    <name evidence="2" type="ORF">GA0061105_104130</name>
</gene>
<feature type="transmembrane region" description="Helical" evidence="1">
    <location>
        <begin position="28"/>
        <end position="49"/>
    </location>
</feature>
<dbReference type="AlphaFoldDB" id="A0A1C3Y1F9"/>
<keyword evidence="1" id="KW-0472">Membrane</keyword>
<evidence type="ECO:0000313" key="2">
    <source>
        <dbReference type="EMBL" id="SCB58206.1"/>
    </source>
</evidence>
<keyword evidence="1" id="KW-0812">Transmembrane</keyword>
<evidence type="ECO:0000256" key="1">
    <source>
        <dbReference type="SAM" id="Phobius"/>
    </source>
</evidence>
<proteinExistence type="predicted"/>
<dbReference type="Proteomes" id="UP000198723">
    <property type="component" value="Unassembled WGS sequence"/>
</dbReference>
<protein>
    <submittedName>
        <fullName evidence="2">Uncharacterized protein</fullName>
    </submittedName>
</protein>
<dbReference type="EMBL" id="FMAJ01000004">
    <property type="protein sequence ID" value="SCB58206.1"/>
    <property type="molecule type" value="Genomic_DNA"/>
</dbReference>
<evidence type="ECO:0000313" key="3">
    <source>
        <dbReference type="Proteomes" id="UP000198723"/>
    </source>
</evidence>
<dbReference type="STRING" id="1138170.GA0061105_104130"/>
<reference evidence="2 3" key="1">
    <citation type="submission" date="2016-08" db="EMBL/GenBank/DDBJ databases">
        <authorList>
            <person name="Seilhamer J.J."/>
        </authorList>
    </citation>
    <scope>NUCLEOTIDE SEQUENCE [LARGE SCALE GENOMIC DNA]</scope>
    <source>
        <strain evidence="2 3">HBR26</strain>
    </source>
</reference>
<keyword evidence="1" id="KW-1133">Transmembrane helix</keyword>
<accession>A0A1C3Y1F9</accession>
<organism evidence="2 3">
    <name type="scientific">Rhizobium aethiopicum</name>
    <dbReference type="NCBI Taxonomy" id="1138170"/>
    <lineage>
        <taxon>Bacteria</taxon>
        <taxon>Pseudomonadati</taxon>
        <taxon>Pseudomonadota</taxon>
        <taxon>Alphaproteobacteria</taxon>
        <taxon>Hyphomicrobiales</taxon>
        <taxon>Rhizobiaceae</taxon>
        <taxon>Rhizobium/Agrobacterium group</taxon>
        <taxon>Rhizobium</taxon>
    </lineage>
</organism>
<name>A0A1C3Y1F9_9HYPH</name>